<dbReference type="EMBL" id="PYEP01000009">
    <property type="protein sequence ID" value="PSN06139.1"/>
    <property type="molecule type" value="Genomic_DNA"/>
</dbReference>
<dbReference type="AlphaFoldDB" id="A0A2P8VF28"/>
<dbReference type="RefSeq" id="WP_106878220.1">
    <property type="nucleotide sequence ID" value="NZ_JAXCWX010000009.1"/>
</dbReference>
<comment type="caution">
    <text evidence="7">The sequence shown here is derived from an EMBL/GenBank/DDBJ whole genome shotgun (WGS) entry which is preliminary data.</text>
</comment>
<keyword evidence="8" id="KW-1185">Reference proteome</keyword>
<feature type="signal peptide" evidence="5">
    <location>
        <begin position="1"/>
        <end position="21"/>
    </location>
</feature>
<dbReference type="Pfam" id="PF00419">
    <property type="entry name" value="Fimbrial"/>
    <property type="match status" value="1"/>
</dbReference>
<dbReference type="PANTHER" id="PTHR33420">
    <property type="entry name" value="FIMBRIAL SUBUNIT ELFA-RELATED"/>
    <property type="match status" value="1"/>
</dbReference>
<dbReference type="Gene3D" id="2.60.40.1090">
    <property type="entry name" value="Fimbrial-type adhesion domain"/>
    <property type="match status" value="1"/>
</dbReference>
<gene>
    <name evidence="7" type="ORF">C7G83_18130</name>
</gene>
<dbReference type="SUPFAM" id="SSF49401">
    <property type="entry name" value="Bacterial adhesins"/>
    <property type="match status" value="1"/>
</dbReference>
<proteinExistence type="inferred from homology"/>
<evidence type="ECO:0000256" key="5">
    <source>
        <dbReference type="SAM" id="SignalP"/>
    </source>
</evidence>
<evidence type="ECO:0000256" key="4">
    <source>
        <dbReference type="ARBA" id="ARBA00023263"/>
    </source>
</evidence>
<organism evidence="7 8">
    <name type="scientific">Siccibacter turicensis</name>
    <dbReference type="NCBI Taxonomy" id="357233"/>
    <lineage>
        <taxon>Bacteria</taxon>
        <taxon>Pseudomonadati</taxon>
        <taxon>Pseudomonadota</taxon>
        <taxon>Gammaproteobacteria</taxon>
        <taxon>Enterobacterales</taxon>
        <taxon>Enterobacteriaceae</taxon>
        <taxon>Siccibacter</taxon>
    </lineage>
</organism>
<dbReference type="InterPro" id="IPR050263">
    <property type="entry name" value="Bact_Fimbrial_Adh_Pro"/>
</dbReference>
<evidence type="ECO:0000313" key="8">
    <source>
        <dbReference type="Proteomes" id="UP000240212"/>
    </source>
</evidence>
<dbReference type="InterPro" id="IPR036937">
    <property type="entry name" value="Adhesion_dom_fimbrial_sf"/>
</dbReference>
<dbReference type="InterPro" id="IPR000259">
    <property type="entry name" value="Adhesion_dom_fimbrial"/>
</dbReference>
<keyword evidence="4" id="KW-0281">Fimbrium</keyword>
<dbReference type="GO" id="GO:0043709">
    <property type="term" value="P:cell adhesion involved in single-species biofilm formation"/>
    <property type="evidence" value="ECO:0007669"/>
    <property type="project" value="TreeGrafter"/>
</dbReference>
<protein>
    <submittedName>
        <fullName evidence="7">Fimbrial protein</fullName>
    </submittedName>
</protein>
<evidence type="ECO:0000256" key="3">
    <source>
        <dbReference type="ARBA" id="ARBA00022729"/>
    </source>
</evidence>
<evidence type="ECO:0000313" key="7">
    <source>
        <dbReference type="EMBL" id="PSN06139.1"/>
    </source>
</evidence>
<keyword evidence="3 5" id="KW-0732">Signal</keyword>
<sequence>MKKSILGLAVSALFVVGAAHADANPNDVPATLNVTGTVVADIADACSVTTDKQSVALSSDVNNLINQGDDATSITTVQLNITGTDCASKIESGAMAYKFTGATDSADGTVLANTDVSATGAKGVGVGIFTPDNKLVKVNSTDHVIASTSGNTIGLQMVKLNGATAEAGNVTSSVTIEIERL</sequence>
<evidence type="ECO:0000256" key="1">
    <source>
        <dbReference type="ARBA" id="ARBA00004561"/>
    </source>
</evidence>
<comment type="subcellular location">
    <subcellularLocation>
        <location evidence="1">Fimbrium</location>
    </subcellularLocation>
</comment>
<accession>A0A2P8VF28</accession>
<dbReference type="InterPro" id="IPR008966">
    <property type="entry name" value="Adhesion_dom_sf"/>
</dbReference>
<dbReference type="PANTHER" id="PTHR33420:SF3">
    <property type="entry name" value="FIMBRIAL SUBUNIT ELFA"/>
    <property type="match status" value="1"/>
</dbReference>
<dbReference type="OrthoDB" id="6566111at2"/>
<evidence type="ECO:0000256" key="2">
    <source>
        <dbReference type="ARBA" id="ARBA00006671"/>
    </source>
</evidence>
<name>A0A2P8VF28_9ENTR</name>
<feature type="chain" id="PRO_5015150406" evidence="5">
    <location>
        <begin position="22"/>
        <end position="181"/>
    </location>
</feature>
<reference evidence="7 8" key="1">
    <citation type="submission" date="2018-03" db="EMBL/GenBank/DDBJ databases">
        <title>Draft genome sequence of the first documented clinical Siccibacter turicensis isolate in Austria.</title>
        <authorList>
            <person name="Lepuschitz S."/>
            <person name="Pekard-Amenitsch S."/>
            <person name="Haunold R."/>
            <person name="Schill S."/>
            <person name="Mach R."/>
            <person name="Allerberger F."/>
            <person name="Ruppitsch W."/>
            <person name="Forsythe S.J."/>
        </authorList>
    </citation>
    <scope>NUCLEOTIDE SEQUENCE [LARGE SCALE GENOMIC DNA]</scope>
    <source>
        <strain evidence="7 8">6100069499-17</strain>
    </source>
</reference>
<dbReference type="Proteomes" id="UP000240212">
    <property type="component" value="Unassembled WGS sequence"/>
</dbReference>
<feature type="domain" description="Fimbrial-type adhesion" evidence="6">
    <location>
        <begin position="33"/>
        <end position="178"/>
    </location>
</feature>
<dbReference type="GO" id="GO:0009289">
    <property type="term" value="C:pilus"/>
    <property type="evidence" value="ECO:0007669"/>
    <property type="project" value="UniProtKB-SubCell"/>
</dbReference>
<comment type="similarity">
    <text evidence="2">Belongs to the fimbrial protein family.</text>
</comment>
<evidence type="ECO:0000259" key="6">
    <source>
        <dbReference type="Pfam" id="PF00419"/>
    </source>
</evidence>